<comment type="caution">
    <text evidence="2">The sequence shown here is derived from an EMBL/GenBank/DDBJ whole genome shotgun (WGS) entry which is preliminary data.</text>
</comment>
<proteinExistence type="predicted"/>
<dbReference type="EMBL" id="LKTP01000001">
    <property type="protein sequence ID" value="KRG30418.1"/>
    <property type="molecule type" value="Genomic_DNA"/>
</dbReference>
<keyword evidence="1" id="KW-1133">Transmembrane helix</keyword>
<keyword evidence="3" id="KW-1185">Reference proteome</keyword>
<evidence type="ECO:0000313" key="2">
    <source>
        <dbReference type="EMBL" id="KRG30418.1"/>
    </source>
</evidence>
<keyword evidence="1" id="KW-0812">Transmembrane</keyword>
<accession>A0A0Q9ZK01</accession>
<organism evidence="2 3">
    <name type="scientific">Salegentibacter mishustinae</name>
    <dbReference type="NCBI Taxonomy" id="270918"/>
    <lineage>
        <taxon>Bacteria</taxon>
        <taxon>Pseudomonadati</taxon>
        <taxon>Bacteroidota</taxon>
        <taxon>Flavobacteriia</taxon>
        <taxon>Flavobacteriales</taxon>
        <taxon>Flavobacteriaceae</taxon>
        <taxon>Salegentibacter</taxon>
    </lineage>
</organism>
<feature type="transmembrane region" description="Helical" evidence="1">
    <location>
        <begin position="29"/>
        <end position="46"/>
    </location>
</feature>
<reference evidence="2" key="1">
    <citation type="submission" date="2015-10" db="EMBL/GenBank/DDBJ databases">
        <title>Draft genome sequence of Salegentibacter mishustinae KCTC 12263.</title>
        <authorList>
            <person name="Lin W."/>
            <person name="Zheng Q."/>
        </authorList>
    </citation>
    <scope>NUCLEOTIDE SEQUENCE [LARGE SCALE GENOMIC DNA]</scope>
    <source>
        <strain evidence="2">KCTC 12263</strain>
    </source>
</reference>
<dbReference type="InterPro" id="IPR043727">
    <property type="entry name" value="Lmo0937-like"/>
</dbReference>
<evidence type="ECO:0000313" key="3">
    <source>
        <dbReference type="Proteomes" id="UP000051643"/>
    </source>
</evidence>
<name>A0A0Q9ZK01_9FLAO</name>
<keyword evidence="1" id="KW-0472">Membrane</keyword>
<dbReference type="STRING" id="270918.APR42_00710"/>
<dbReference type="RefSeq" id="WP_103294398.1">
    <property type="nucleotide sequence ID" value="NZ_BMWR01000002.1"/>
</dbReference>
<protein>
    <submittedName>
        <fullName evidence="2">Tropinone reductase</fullName>
    </submittedName>
</protein>
<feature type="transmembrane region" description="Helical" evidence="1">
    <location>
        <begin position="5"/>
        <end position="23"/>
    </location>
</feature>
<sequence>MRDLIWLIVVLLVIGWLVGYFAFPDLGSIIHILIVVAVILILYKLLTGRRL</sequence>
<gene>
    <name evidence="2" type="ORF">APR42_00710</name>
</gene>
<dbReference type="NCBIfam" id="NF033488">
    <property type="entry name" value="lmo0937_fam_TM"/>
    <property type="match status" value="1"/>
</dbReference>
<dbReference type="Proteomes" id="UP000051643">
    <property type="component" value="Unassembled WGS sequence"/>
</dbReference>
<dbReference type="AlphaFoldDB" id="A0A0Q9ZK01"/>
<evidence type="ECO:0000256" key="1">
    <source>
        <dbReference type="SAM" id="Phobius"/>
    </source>
</evidence>
<dbReference type="Pfam" id="PF18919">
    <property type="entry name" value="DUF5670"/>
    <property type="match status" value="1"/>
</dbReference>